<feature type="compositionally biased region" description="Low complexity" evidence="1">
    <location>
        <begin position="131"/>
        <end position="148"/>
    </location>
</feature>
<accession>A0A9J6FXX3</accession>
<evidence type="ECO:0000313" key="2">
    <source>
        <dbReference type="EMBL" id="KAH9367667.1"/>
    </source>
</evidence>
<proteinExistence type="predicted"/>
<protein>
    <submittedName>
        <fullName evidence="2">Uncharacterized protein</fullName>
    </submittedName>
</protein>
<gene>
    <name evidence="2" type="ORF">HPB48_013604</name>
</gene>
<reference evidence="2 3" key="1">
    <citation type="journal article" date="2020" name="Cell">
        <title>Large-Scale Comparative Analyses of Tick Genomes Elucidate Their Genetic Diversity and Vector Capacities.</title>
        <authorList>
            <consortium name="Tick Genome and Microbiome Consortium (TIGMIC)"/>
            <person name="Jia N."/>
            <person name="Wang J."/>
            <person name="Shi W."/>
            <person name="Du L."/>
            <person name="Sun Y."/>
            <person name="Zhan W."/>
            <person name="Jiang J.F."/>
            <person name="Wang Q."/>
            <person name="Zhang B."/>
            <person name="Ji P."/>
            <person name="Bell-Sakyi L."/>
            <person name="Cui X.M."/>
            <person name="Yuan T.T."/>
            <person name="Jiang B.G."/>
            <person name="Yang W.F."/>
            <person name="Lam T.T."/>
            <person name="Chang Q.C."/>
            <person name="Ding S.J."/>
            <person name="Wang X.J."/>
            <person name="Zhu J.G."/>
            <person name="Ruan X.D."/>
            <person name="Zhao L."/>
            <person name="Wei J.T."/>
            <person name="Ye R.Z."/>
            <person name="Que T.C."/>
            <person name="Du C.H."/>
            <person name="Zhou Y.H."/>
            <person name="Cheng J.X."/>
            <person name="Dai P.F."/>
            <person name="Guo W.B."/>
            <person name="Han X.H."/>
            <person name="Huang E.J."/>
            <person name="Li L.F."/>
            <person name="Wei W."/>
            <person name="Gao Y.C."/>
            <person name="Liu J.Z."/>
            <person name="Shao H.Z."/>
            <person name="Wang X."/>
            <person name="Wang C.C."/>
            <person name="Yang T.C."/>
            <person name="Huo Q.B."/>
            <person name="Li W."/>
            <person name="Chen H.Y."/>
            <person name="Chen S.E."/>
            <person name="Zhou L.G."/>
            <person name="Ni X.B."/>
            <person name="Tian J.H."/>
            <person name="Sheng Y."/>
            <person name="Liu T."/>
            <person name="Pan Y.S."/>
            <person name="Xia L.Y."/>
            <person name="Li J."/>
            <person name="Zhao F."/>
            <person name="Cao W.C."/>
        </authorList>
    </citation>
    <scope>NUCLEOTIDE SEQUENCE [LARGE SCALE GENOMIC DNA]</scope>
    <source>
        <strain evidence="2">HaeL-2018</strain>
    </source>
</reference>
<name>A0A9J6FXX3_HAELO</name>
<dbReference type="EMBL" id="JABSTR010000004">
    <property type="protein sequence ID" value="KAH9367667.1"/>
    <property type="molecule type" value="Genomic_DNA"/>
</dbReference>
<comment type="caution">
    <text evidence="2">The sequence shown here is derived from an EMBL/GenBank/DDBJ whole genome shotgun (WGS) entry which is preliminary data.</text>
</comment>
<evidence type="ECO:0000313" key="3">
    <source>
        <dbReference type="Proteomes" id="UP000821853"/>
    </source>
</evidence>
<dbReference type="AlphaFoldDB" id="A0A9J6FXX3"/>
<feature type="compositionally biased region" description="Polar residues" evidence="1">
    <location>
        <begin position="149"/>
        <end position="161"/>
    </location>
</feature>
<organism evidence="2 3">
    <name type="scientific">Haemaphysalis longicornis</name>
    <name type="common">Bush tick</name>
    <dbReference type="NCBI Taxonomy" id="44386"/>
    <lineage>
        <taxon>Eukaryota</taxon>
        <taxon>Metazoa</taxon>
        <taxon>Ecdysozoa</taxon>
        <taxon>Arthropoda</taxon>
        <taxon>Chelicerata</taxon>
        <taxon>Arachnida</taxon>
        <taxon>Acari</taxon>
        <taxon>Parasitiformes</taxon>
        <taxon>Ixodida</taxon>
        <taxon>Ixodoidea</taxon>
        <taxon>Ixodidae</taxon>
        <taxon>Haemaphysalinae</taxon>
        <taxon>Haemaphysalis</taxon>
    </lineage>
</organism>
<dbReference type="Proteomes" id="UP000821853">
    <property type="component" value="Chromosome 2"/>
</dbReference>
<dbReference type="VEuPathDB" id="VectorBase:HLOH_040023"/>
<sequence>MRRRNDIEAVMCPIPIYGTCSDLDNILTLSCPLYTTDSTTAFQEKTGIIDQATRPHVSAPVRASRAFSVAPTVLAGQQTEPLRRGQPSSSGQAALAQAVLEAHRLGALALDADPGAAGARRQLRLGRARPADGTAAAARSSRAIATTPISDSTGYSNATGQ</sequence>
<evidence type="ECO:0000256" key="1">
    <source>
        <dbReference type="SAM" id="MobiDB-lite"/>
    </source>
</evidence>
<feature type="region of interest" description="Disordered" evidence="1">
    <location>
        <begin position="125"/>
        <end position="161"/>
    </location>
</feature>
<keyword evidence="3" id="KW-1185">Reference proteome</keyword>